<feature type="region of interest" description="Disordered" evidence="1">
    <location>
        <begin position="555"/>
        <end position="582"/>
    </location>
</feature>
<accession>A0A3P6PG06</accession>
<protein>
    <recommendedName>
        <fullName evidence="2">C-type lectin domain-containing protein</fullName>
    </recommendedName>
</protein>
<feature type="compositionally biased region" description="Basic and acidic residues" evidence="1">
    <location>
        <begin position="190"/>
        <end position="206"/>
    </location>
</feature>
<feature type="compositionally biased region" description="Low complexity" evidence="1">
    <location>
        <begin position="356"/>
        <end position="402"/>
    </location>
</feature>
<keyword evidence="4" id="KW-1185">Reference proteome</keyword>
<dbReference type="InterPro" id="IPR016186">
    <property type="entry name" value="C-type_lectin-like/link_sf"/>
</dbReference>
<evidence type="ECO:0000313" key="4">
    <source>
        <dbReference type="Proteomes" id="UP000281553"/>
    </source>
</evidence>
<evidence type="ECO:0000313" key="3">
    <source>
        <dbReference type="EMBL" id="VDK30750.1"/>
    </source>
</evidence>
<feature type="compositionally biased region" description="Polar residues" evidence="1">
    <location>
        <begin position="283"/>
        <end position="301"/>
    </location>
</feature>
<feature type="region of interest" description="Disordered" evidence="1">
    <location>
        <begin position="464"/>
        <end position="522"/>
    </location>
</feature>
<feature type="compositionally biased region" description="Polar residues" evidence="1">
    <location>
        <begin position="237"/>
        <end position="255"/>
    </location>
</feature>
<proteinExistence type="predicted"/>
<dbReference type="PROSITE" id="PS50041">
    <property type="entry name" value="C_TYPE_LECTIN_2"/>
    <property type="match status" value="1"/>
</dbReference>
<feature type="region of interest" description="Disordered" evidence="1">
    <location>
        <begin position="183"/>
        <end position="451"/>
    </location>
</feature>
<evidence type="ECO:0000259" key="2">
    <source>
        <dbReference type="PROSITE" id="PS50041"/>
    </source>
</evidence>
<name>A0A3P6PG06_DIBLA</name>
<feature type="compositionally biased region" description="Polar residues" evidence="1">
    <location>
        <begin position="403"/>
        <end position="438"/>
    </location>
</feature>
<dbReference type="Gene3D" id="3.10.100.10">
    <property type="entry name" value="Mannose-Binding Protein A, subunit A"/>
    <property type="match status" value="1"/>
</dbReference>
<feature type="compositionally biased region" description="Low complexity" evidence="1">
    <location>
        <begin position="308"/>
        <end position="321"/>
    </location>
</feature>
<dbReference type="AlphaFoldDB" id="A0A3P6PG06"/>
<dbReference type="OrthoDB" id="6281835at2759"/>
<feature type="compositionally biased region" description="Low complexity" evidence="1">
    <location>
        <begin position="572"/>
        <end position="582"/>
    </location>
</feature>
<feature type="compositionally biased region" description="Low complexity" evidence="1">
    <location>
        <begin position="477"/>
        <end position="502"/>
    </location>
</feature>
<sequence>MANTRKTGSLVWGLTVDEAEQACQAIAKAENEKAAENSKKRRTYLHPFVDAFLDRLLNMKDSEPEIEVEEVEGHLLSIRSKEELTSLIEALGKLKQGVYWTGARLMRRPSSRLSQWLNLPQVDLAWTDGSRGSLDVLGLSTEDLARLEPNREYCLALDLWLGRWQARNCSDQLAYACNLRPIPKTTTESKPQKESDEWRDTDESLPGHHSHPTQEATAGSTTPSASSTPVAETATTQPTPSETDIVQPSSEASSEGTEEPKPIAGSTTPSASSTPVAETATTQPTPSETDTVQPSSEASSEGTEEPKPITISTTPSVSSTPFAETATTQPTPSETDTVQPSSEASSEGTEEPKPIAVSTTASVSSTPVVETATTQTTPVDTDTVQSTTTGSTEVTGSTDSSTPLSTIQSSTEGFESPFTASTAPVTETTPEKTISSTPSEEETGLPEGEIALKSINAQPIAEAFTPSESDFDAIRQMTTGSETVSTSTEMTTSTATDTSTVTPLDGSVSTEPSQTSTLSVTGAAGIPATTPAATILDSSTVATAETVPLSPARFSATSMPMEPSEASKLSVTGAAGSPATTPAATILDSSTVATAETVPLSPA</sequence>
<evidence type="ECO:0000256" key="1">
    <source>
        <dbReference type="SAM" id="MobiDB-lite"/>
    </source>
</evidence>
<organism evidence="3 4">
    <name type="scientific">Dibothriocephalus latus</name>
    <name type="common">Fish tapeworm</name>
    <name type="synonym">Diphyllobothrium latum</name>
    <dbReference type="NCBI Taxonomy" id="60516"/>
    <lineage>
        <taxon>Eukaryota</taxon>
        <taxon>Metazoa</taxon>
        <taxon>Spiralia</taxon>
        <taxon>Lophotrochozoa</taxon>
        <taxon>Platyhelminthes</taxon>
        <taxon>Cestoda</taxon>
        <taxon>Eucestoda</taxon>
        <taxon>Diphyllobothriidea</taxon>
        <taxon>Diphyllobothriidae</taxon>
        <taxon>Dibothriocephalus</taxon>
    </lineage>
</organism>
<feature type="domain" description="C-type lectin" evidence="2">
    <location>
        <begin position="73"/>
        <end position="178"/>
    </location>
</feature>
<dbReference type="InterPro" id="IPR016187">
    <property type="entry name" value="CTDL_fold"/>
</dbReference>
<dbReference type="CDD" id="cd00037">
    <property type="entry name" value="CLECT"/>
    <property type="match status" value="1"/>
</dbReference>
<feature type="compositionally biased region" description="Low complexity" evidence="1">
    <location>
        <begin position="215"/>
        <end position="236"/>
    </location>
</feature>
<feature type="non-terminal residue" evidence="3">
    <location>
        <position position="603"/>
    </location>
</feature>
<dbReference type="InterPro" id="IPR001304">
    <property type="entry name" value="C-type_lectin-like"/>
</dbReference>
<dbReference type="SUPFAM" id="SSF56436">
    <property type="entry name" value="C-type lectin-like"/>
    <property type="match status" value="1"/>
</dbReference>
<feature type="compositionally biased region" description="Polar residues" evidence="1">
    <location>
        <begin position="507"/>
        <end position="520"/>
    </location>
</feature>
<feature type="compositionally biased region" description="Low complexity" evidence="1">
    <location>
        <begin position="264"/>
        <end position="282"/>
    </location>
</feature>
<reference evidence="3 4" key="1">
    <citation type="submission" date="2018-11" db="EMBL/GenBank/DDBJ databases">
        <authorList>
            <consortium name="Pathogen Informatics"/>
        </authorList>
    </citation>
    <scope>NUCLEOTIDE SEQUENCE [LARGE SCALE GENOMIC DNA]</scope>
</reference>
<dbReference type="EMBL" id="UYRU01000829">
    <property type="protein sequence ID" value="VDK30750.1"/>
    <property type="molecule type" value="Genomic_DNA"/>
</dbReference>
<gene>
    <name evidence="3" type="ORF">DILT_LOCUS227</name>
</gene>
<feature type="compositionally biased region" description="Polar residues" evidence="1">
    <location>
        <begin position="325"/>
        <end position="347"/>
    </location>
</feature>
<dbReference type="Proteomes" id="UP000281553">
    <property type="component" value="Unassembled WGS sequence"/>
</dbReference>